<feature type="domain" description="Reverse transcriptase" evidence="1">
    <location>
        <begin position="40"/>
        <end position="178"/>
    </location>
</feature>
<sequence length="178" mass="20709">MEAIKSMNHKKAPGPDHLTSDICQHFIETYPTQVTNLFNRCMHLSHFPTSWKTAFIKTIPKPNKQDYNDISSYRPIGLINVFGKLLEKLIAKRLSYYMYINNTANDRQYGFKEQKTTTDALRDAINHMKQAKAQNKLVAAISLDIEGAFNHAWWPALLYRLKKTKMPKKPVQNYSKLY</sequence>
<organism evidence="2 3">
    <name type="scientific">Parnassius mnemosyne</name>
    <name type="common">clouded apollo</name>
    <dbReference type="NCBI Taxonomy" id="213953"/>
    <lineage>
        <taxon>Eukaryota</taxon>
        <taxon>Metazoa</taxon>
        <taxon>Ecdysozoa</taxon>
        <taxon>Arthropoda</taxon>
        <taxon>Hexapoda</taxon>
        <taxon>Insecta</taxon>
        <taxon>Pterygota</taxon>
        <taxon>Neoptera</taxon>
        <taxon>Endopterygota</taxon>
        <taxon>Lepidoptera</taxon>
        <taxon>Glossata</taxon>
        <taxon>Ditrysia</taxon>
        <taxon>Papilionoidea</taxon>
        <taxon>Papilionidae</taxon>
        <taxon>Parnassiinae</taxon>
        <taxon>Parnassini</taxon>
        <taxon>Parnassius</taxon>
        <taxon>Driopa</taxon>
    </lineage>
</organism>
<dbReference type="InterPro" id="IPR000477">
    <property type="entry name" value="RT_dom"/>
</dbReference>
<comment type="caution">
    <text evidence="2">The sequence shown here is derived from an EMBL/GenBank/DDBJ whole genome shotgun (WGS) entry which is preliminary data.</text>
</comment>
<evidence type="ECO:0000313" key="2">
    <source>
        <dbReference type="EMBL" id="CAK1600499.1"/>
    </source>
</evidence>
<dbReference type="EMBL" id="CAVLGL010000126">
    <property type="protein sequence ID" value="CAK1600499.1"/>
    <property type="molecule type" value="Genomic_DNA"/>
</dbReference>
<proteinExistence type="predicted"/>
<dbReference type="AlphaFoldDB" id="A0AAV1M2A9"/>
<evidence type="ECO:0000313" key="3">
    <source>
        <dbReference type="Proteomes" id="UP001314205"/>
    </source>
</evidence>
<name>A0AAV1M2A9_9NEOP</name>
<reference evidence="2 3" key="1">
    <citation type="submission" date="2023-11" db="EMBL/GenBank/DDBJ databases">
        <authorList>
            <person name="Hedman E."/>
            <person name="Englund M."/>
            <person name="Stromberg M."/>
            <person name="Nyberg Akerstrom W."/>
            <person name="Nylinder S."/>
            <person name="Jareborg N."/>
            <person name="Kallberg Y."/>
            <person name="Kronander E."/>
        </authorList>
    </citation>
    <scope>NUCLEOTIDE SEQUENCE [LARGE SCALE GENOMIC DNA]</scope>
</reference>
<keyword evidence="3" id="KW-1185">Reference proteome</keyword>
<dbReference type="PANTHER" id="PTHR19446">
    <property type="entry name" value="REVERSE TRANSCRIPTASES"/>
    <property type="match status" value="1"/>
</dbReference>
<evidence type="ECO:0000259" key="1">
    <source>
        <dbReference type="PROSITE" id="PS50878"/>
    </source>
</evidence>
<dbReference type="Pfam" id="PF00078">
    <property type="entry name" value="RVT_1"/>
    <property type="match status" value="1"/>
</dbReference>
<dbReference type="PROSITE" id="PS50878">
    <property type="entry name" value="RT_POL"/>
    <property type="match status" value="1"/>
</dbReference>
<accession>A0AAV1M2A9</accession>
<dbReference type="GO" id="GO:0071897">
    <property type="term" value="P:DNA biosynthetic process"/>
    <property type="evidence" value="ECO:0007669"/>
    <property type="project" value="UniProtKB-ARBA"/>
</dbReference>
<dbReference type="InterPro" id="IPR043502">
    <property type="entry name" value="DNA/RNA_pol_sf"/>
</dbReference>
<gene>
    <name evidence="2" type="ORF">PARMNEM_LOCUS19255</name>
</gene>
<dbReference type="Proteomes" id="UP001314205">
    <property type="component" value="Unassembled WGS sequence"/>
</dbReference>
<dbReference type="SUPFAM" id="SSF56672">
    <property type="entry name" value="DNA/RNA polymerases"/>
    <property type="match status" value="1"/>
</dbReference>
<protein>
    <recommendedName>
        <fullName evidence="1">Reverse transcriptase domain-containing protein</fullName>
    </recommendedName>
</protein>